<dbReference type="PANTHER" id="PTHR46796:SF6">
    <property type="entry name" value="ARAC SUBFAMILY"/>
    <property type="match status" value="1"/>
</dbReference>
<dbReference type="SMART" id="SM00342">
    <property type="entry name" value="HTH_ARAC"/>
    <property type="match status" value="1"/>
</dbReference>
<dbReference type="InterPro" id="IPR018060">
    <property type="entry name" value="HTH_AraC"/>
</dbReference>
<accession>A0ABS3K4M9</accession>
<dbReference type="PRINTS" id="PR00032">
    <property type="entry name" value="HTHARAC"/>
</dbReference>
<dbReference type="InterPro" id="IPR014710">
    <property type="entry name" value="RmlC-like_jellyroll"/>
</dbReference>
<evidence type="ECO:0000256" key="3">
    <source>
        <dbReference type="ARBA" id="ARBA00023159"/>
    </source>
</evidence>
<dbReference type="InterPro" id="IPR020449">
    <property type="entry name" value="Tscrpt_reg_AraC-type_HTH"/>
</dbReference>
<dbReference type="SUPFAM" id="SSF46689">
    <property type="entry name" value="Homeodomain-like"/>
    <property type="match status" value="1"/>
</dbReference>
<evidence type="ECO:0000313" key="6">
    <source>
        <dbReference type="EMBL" id="MBO1041387.1"/>
    </source>
</evidence>
<name>A0ABS3K4M9_9HYPH</name>
<evidence type="ECO:0000256" key="1">
    <source>
        <dbReference type="ARBA" id="ARBA00023015"/>
    </source>
</evidence>
<dbReference type="Pfam" id="PF02311">
    <property type="entry name" value="AraC_binding"/>
    <property type="match status" value="1"/>
</dbReference>
<evidence type="ECO:0000259" key="5">
    <source>
        <dbReference type="PROSITE" id="PS01124"/>
    </source>
</evidence>
<dbReference type="PROSITE" id="PS00041">
    <property type="entry name" value="HTH_ARAC_FAMILY_1"/>
    <property type="match status" value="1"/>
</dbReference>
<dbReference type="InterPro" id="IPR018062">
    <property type="entry name" value="HTH_AraC-typ_CS"/>
</dbReference>
<dbReference type="Gene3D" id="1.10.10.60">
    <property type="entry name" value="Homeodomain-like"/>
    <property type="match status" value="2"/>
</dbReference>
<proteinExistence type="predicted"/>
<keyword evidence="3" id="KW-0010">Activator</keyword>
<dbReference type="Gene3D" id="2.60.120.10">
    <property type="entry name" value="Jelly Rolls"/>
    <property type="match status" value="1"/>
</dbReference>
<dbReference type="Pfam" id="PF12833">
    <property type="entry name" value="HTH_18"/>
    <property type="match status" value="1"/>
</dbReference>
<dbReference type="InterPro" id="IPR003313">
    <property type="entry name" value="AraC-bd"/>
</dbReference>
<evidence type="ECO:0000256" key="2">
    <source>
        <dbReference type="ARBA" id="ARBA00023125"/>
    </source>
</evidence>
<gene>
    <name evidence="6" type="ORF">IPV26_17090</name>
</gene>
<protein>
    <submittedName>
        <fullName evidence="6">Helix-turn-helix domain-containing protein</fullName>
    </submittedName>
</protein>
<feature type="domain" description="HTH araC/xylS-type" evidence="5">
    <location>
        <begin position="180"/>
        <end position="278"/>
    </location>
</feature>
<dbReference type="PROSITE" id="PS01124">
    <property type="entry name" value="HTH_ARAC_FAMILY_2"/>
    <property type="match status" value="1"/>
</dbReference>
<evidence type="ECO:0000313" key="7">
    <source>
        <dbReference type="Proteomes" id="UP000718278"/>
    </source>
</evidence>
<dbReference type="InterPro" id="IPR050204">
    <property type="entry name" value="AraC_XylS_family_regulators"/>
</dbReference>
<dbReference type="PANTHER" id="PTHR46796">
    <property type="entry name" value="HTH-TYPE TRANSCRIPTIONAL ACTIVATOR RHAS-RELATED"/>
    <property type="match status" value="1"/>
</dbReference>
<sequence>MKEEFSEIADWSTPSHSFFIESHVASTMTSAHWHDHVELNLLLEGSMTYLFNGQQAQVEAGRLVLFWAAFPHQVIAVTPGAPLVCIYLPLADFLRLPIHQASCQAIMQGAFVAEPVLRQSTTSTARQWNEEWANGGDVRRQLICDEVALAVRRLVLDQADNAAEPGNAALPHSQAVRHTQLLTAAINEHFAEILNLSTLADFAGVHATTANRAFREVLGISVMEYLTRYRLARAMQRLAETDDAILEIAFDCGFGSTTRFYDVFKQRSGKTPRQFRLCTRRKI</sequence>
<keyword evidence="7" id="KW-1185">Reference proteome</keyword>
<dbReference type="InterPro" id="IPR011051">
    <property type="entry name" value="RmlC_Cupin_sf"/>
</dbReference>
<reference evidence="6 7" key="1">
    <citation type="submission" date="2020-10" db="EMBL/GenBank/DDBJ databases">
        <title>Genomic characterization of underground lake bacteria from Wind Cave National Park: Insight into the archetypical LuxI/LuxR and identification of LuxR solos.</title>
        <authorList>
            <person name="Wengert P.C."/>
            <person name="Savka M.A."/>
        </authorList>
    </citation>
    <scope>NUCLEOTIDE SEQUENCE [LARGE SCALE GENOMIC DNA]</scope>
    <source>
        <strain evidence="6 7">SD316</strain>
    </source>
</reference>
<keyword evidence="1" id="KW-0805">Transcription regulation</keyword>
<dbReference type="EMBL" id="JADIJS010000003">
    <property type="protein sequence ID" value="MBO1041387.1"/>
    <property type="molecule type" value="Genomic_DNA"/>
</dbReference>
<dbReference type="RefSeq" id="WP_207489667.1">
    <property type="nucleotide sequence ID" value="NZ_JADIJS010000003.1"/>
</dbReference>
<organism evidence="6 7">
    <name type="scientific">Brucella pituitosa</name>
    <dbReference type="NCBI Taxonomy" id="571256"/>
    <lineage>
        <taxon>Bacteria</taxon>
        <taxon>Pseudomonadati</taxon>
        <taxon>Pseudomonadota</taxon>
        <taxon>Alphaproteobacteria</taxon>
        <taxon>Hyphomicrobiales</taxon>
        <taxon>Brucellaceae</taxon>
        <taxon>Brucella/Ochrobactrum group</taxon>
        <taxon>Brucella</taxon>
    </lineage>
</organism>
<dbReference type="Proteomes" id="UP000718278">
    <property type="component" value="Unassembled WGS sequence"/>
</dbReference>
<dbReference type="SUPFAM" id="SSF51182">
    <property type="entry name" value="RmlC-like cupins"/>
    <property type="match status" value="1"/>
</dbReference>
<dbReference type="InterPro" id="IPR009057">
    <property type="entry name" value="Homeodomain-like_sf"/>
</dbReference>
<comment type="caution">
    <text evidence="6">The sequence shown here is derived from an EMBL/GenBank/DDBJ whole genome shotgun (WGS) entry which is preliminary data.</text>
</comment>
<keyword evidence="2" id="KW-0238">DNA-binding</keyword>
<keyword evidence="4" id="KW-0804">Transcription</keyword>
<evidence type="ECO:0000256" key="4">
    <source>
        <dbReference type="ARBA" id="ARBA00023163"/>
    </source>
</evidence>